<comment type="caution">
    <text evidence="6">The sequence shown here is derived from an EMBL/GenBank/DDBJ whole genome shotgun (WGS) entry which is preliminary data.</text>
</comment>
<feature type="transmembrane region" description="Helical" evidence="4">
    <location>
        <begin position="496"/>
        <end position="516"/>
    </location>
</feature>
<feature type="domain" description="FMN-binding" evidence="5">
    <location>
        <begin position="87"/>
        <end position="186"/>
    </location>
</feature>
<evidence type="ECO:0000256" key="4">
    <source>
        <dbReference type="SAM" id="Phobius"/>
    </source>
</evidence>
<dbReference type="RefSeq" id="WP_341427201.1">
    <property type="nucleotide sequence ID" value="NZ_JBBUTG010000012.1"/>
</dbReference>
<feature type="transmembrane region" description="Helical" evidence="4">
    <location>
        <begin position="600"/>
        <end position="618"/>
    </location>
</feature>
<organism evidence="6 7">
    <name type="scientific">Ideonella lacteola</name>
    <dbReference type="NCBI Taxonomy" id="2984193"/>
    <lineage>
        <taxon>Bacteria</taxon>
        <taxon>Pseudomonadati</taxon>
        <taxon>Pseudomonadota</taxon>
        <taxon>Betaproteobacteria</taxon>
        <taxon>Burkholderiales</taxon>
        <taxon>Sphaerotilaceae</taxon>
        <taxon>Ideonella</taxon>
    </lineage>
</organism>
<name>A0ABU9BSS7_9BURK</name>
<dbReference type="EMBL" id="JBBUTG010000012">
    <property type="protein sequence ID" value="MEK8032779.1"/>
    <property type="molecule type" value="Genomic_DNA"/>
</dbReference>
<keyword evidence="3 4" id="KW-0472">Membrane</keyword>
<reference evidence="6 7" key="1">
    <citation type="submission" date="2024-04" db="EMBL/GenBank/DDBJ databases">
        <title>Novel species of the genus Ideonella isolated from streams.</title>
        <authorList>
            <person name="Lu H."/>
        </authorList>
    </citation>
    <scope>NUCLEOTIDE SEQUENCE [LARGE SCALE GENOMIC DNA]</scope>
    <source>
        <strain evidence="6 7">DXS29W</strain>
    </source>
</reference>
<keyword evidence="7" id="KW-1185">Reference proteome</keyword>
<dbReference type="PANTHER" id="PTHR30224:SF4">
    <property type="entry name" value="ELECTRON TRANSPORT PROTEIN YCCM-RELATED"/>
    <property type="match status" value="1"/>
</dbReference>
<dbReference type="InterPro" id="IPR052378">
    <property type="entry name" value="NosR_regulator"/>
</dbReference>
<evidence type="ECO:0000259" key="5">
    <source>
        <dbReference type="SMART" id="SM00900"/>
    </source>
</evidence>
<dbReference type="PANTHER" id="PTHR30224">
    <property type="entry name" value="ELECTRON TRANSPORT PROTEIN"/>
    <property type="match status" value="1"/>
</dbReference>
<keyword evidence="2" id="KW-1003">Cell membrane</keyword>
<sequence length="721" mass="79181">MPIPRPRSLVLPLWRWAWIACLAWGALGAAQAGVMTRDTLQALFPAPLMLGERDTALPVWPVFKQEATATVLVAYVFESIDLAPVPGFSGTPMNLLVALDAQGRFMEVRVLSQHEPVFLDGLGEGPLLRFVEQYRGLSLQQGIKIGDAHARGGQAESAAVYIDGVAKATASVRILNQSLLAAALKVARAKLGYAAGRDPAQVGQVRADTYTPMDWAGMIDGGLLQPAVIRRGDVDAAFAGSGFDAPATPPSDTPATADHMQFWLGWVSLPALGRNLLGEAGWQQLKSRLDAGDHALIVVARGSDTFVGEHFVRGAVPDRLSLRQGELPIELRDLDLDTPPRLPAGMGGAEWKVFRVSGAAGLDPAQPWTLAFRVTRHKGIVYPERLSRDFMLPYRLPAAHVTAAAADLTSWQAMWRARAADLAMLLVALGLLTWWLWGWLGRPGWWLASAQRLARWRTAWLVFTLAGLGWWAQGQLSIVNLTALIQALRAGHGLTFFLFDPISVVLWAYVAITLWVWGRGTFCGWLCPFGALQELVAHFAARLRVPQWRPHRRVDARWKRLKYGVLALLLGSAALGSPWADSLVEIEPFKTAITLGFQRAWPHLLWAGALLALSAVVYKGYCRYLCPLGAALALGGRLRRWAWIARRAECGTPCQTCRHRCEYQAIGTDGRIDYEECFQCLECVAIHRDASRCAPLIAQSRGAHKVFPIRPAPPVRLEPPR</sequence>
<feature type="transmembrane region" description="Helical" evidence="4">
    <location>
        <begin position="422"/>
        <end position="440"/>
    </location>
</feature>
<feature type="transmembrane region" description="Helical" evidence="4">
    <location>
        <begin position="460"/>
        <end position="484"/>
    </location>
</feature>
<evidence type="ECO:0000313" key="6">
    <source>
        <dbReference type="EMBL" id="MEK8032779.1"/>
    </source>
</evidence>
<evidence type="ECO:0000256" key="1">
    <source>
        <dbReference type="ARBA" id="ARBA00004236"/>
    </source>
</evidence>
<dbReference type="InterPro" id="IPR007329">
    <property type="entry name" value="FMN-bd"/>
</dbReference>
<accession>A0ABU9BSS7</accession>
<dbReference type="SUPFAM" id="SSF54862">
    <property type="entry name" value="4Fe-4S ferredoxins"/>
    <property type="match status" value="1"/>
</dbReference>
<evidence type="ECO:0000256" key="3">
    <source>
        <dbReference type="ARBA" id="ARBA00023136"/>
    </source>
</evidence>
<proteinExistence type="predicted"/>
<evidence type="ECO:0000256" key="2">
    <source>
        <dbReference type="ARBA" id="ARBA00022475"/>
    </source>
</evidence>
<dbReference type="InterPro" id="IPR017896">
    <property type="entry name" value="4Fe4S_Fe-S-bd"/>
</dbReference>
<comment type="subcellular location">
    <subcellularLocation>
        <location evidence="1">Cell membrane</location>
    </subcellularLocation>
</comment>
<dbReference type="PIRSF" id="PIRSF036354">
    <property type="entry name" value="NosR"/>
    <property type="match status" value="1"/>
</dbReference>
<dbReference type="InterPro" id="IPR011399">
    <property type="entry name" value="NosR"/>
</dbReference>
<evidence type="ECO:0000313" key="7">
    <source>
        <dbReference type="Proteomes" id="UP001371218"/>
    </source>
</evidence>
<feature type="transmembrane region" description="Helical" evidence="4">
    <location>
        <begin position="561"/>
        <end position="580"/>
    </location>
</feature>
<protein>
    <submittedName>
        <fullName evidence="6">4Fe-4S binding protein</fullName>
    </submittedName>
</protein>
<keyword evidence="4" id="KW-1133">Transmembrane helix</keyword>
<dbReference type="Proteomes" id="UP001371218">
    <property type="component" value="Unassembled WGS sequence"/>
</dbReference>
<dbReference type="SMART" id="SM00900">
    <property type="entry name" value="FMN_bind"/>
    <property type="match status" value="1"/>
</dbReference>
<gene>
    <name evidence="6" type="ORF">AACH06_18315</name>
</gene>
<dbReference type="Pfam" id="PF12801">
    <property type="entry name" value="Fer4_5"/>
    <property type="match status" value="2"/>
</dbReference>
<keyword evidence="4" id="KW-0812">Transmembrane</keyword>